<dbReference type="PANTHER" id="PTHR12419:SF11">
    <property type="entry name" value="OTU DOMAIN-CONTAINING PROTEIN DDB_G0284757"/>
    <property type="match status" value="1"/>
</dbReference>
<dbReference type="EMBL" id="CAIIXF020000011">
    <property type="protein sequence ID" value="CAH1799249.1"/>
    <property type="molecule type" value="Genomic_DNA"/>
</dbReference>
<feature type="non-terminal residue" evidence="2">
    <location>
        <position position="472"/>
    </location>
</feature>
<dbReference type="Proteomes" id="UP000749559">
    <property type="component" value="Unassembled WGS sequence"/>
</dbReference>
<dbReference type="AlphaFoldDB" id="A0A8J1TC39"/>
<name>A0A8J1TC39_OWEFU</name>
<reference evidence="2" key="1">
    <citation type="submission" date="2022-03" db="EMBL/GenBank/DDBJ databases">
        <authorList>
            <person name="Martin C."/>
        </authorList>
    </citation>
    <scope>NUCLEOTIDE SEQUENCE</scope>
</reference>
<dbReference type="InterPro" id="IPR050704">
    <property type="entry name" value="Peptidase_C85-like"/>
</dbReference>
<comment type="caution">
    <text evidence="2">The sequence shown here is derived from an EMBL/GenBank/DDBJ whole genome shotgun (WGS) entry which is preliminary data.</text>
</comment>
<sequence>EIHFGFDDDFTSQRRIPKTPPESSVGKYFGQVQNKKTKPKPNTKGTKEKKAKGNDGIFLQQSGAQSRSSKETKSQYVLQKVRPSESKVQEEIKSDTQYFGLRNLHESFRKSKEKHPLSKSTGQEPVLSDSPSLAKIVKSFGLKIVQNDAQGDCLFEALSHQLVIQGVTKEDIGHVNLRKKLVRYVREHTILGNGEHVMSLFEEPPEWHQYARTYSGIAELDQENLMAIQHCWYTDEYMNKTGTWGDLIVIWAFSQVYKTDIQIFSSDASHPYVIQAKDGKEARYSVKLGYMPHVHFVSLIKQSDTTMTRKKGTLGDSIDKCKNKDAGHNFERPRETFTYNLDHYGNDTDSEMKELTGRVENFLTGNEIKELNDFIDNLNTPKHGNVCDFVNSLYTHIKDDKKIKTNFSQELSVPHFKIVYALQFLFKCIDSPHASRVETYVRDHHMLCNKKGGGGFWKMFTRSYDWNENGIW</sequence>
<accession>A0A8J1TC39</accession>
<dbReference type="PANTHER" id="PTHR12419">
    <property type="entry name" value="OTU DOMAIN CONTAINING PROTEIN"/>
    <property type="match status" value="1"/>
</dbReference>
<feature type="region of interest" description="Disordered" evidence="1">
    <location>
        <begin position="1"/>
        <end position="77"/>
    </location>
</feature>
<evidence type="ECO:0000256" key="1">
    <source>
        <dbReference type="SAM" id="MobiDB-lite"/>
    </source>
</evidence>
<keyword evidence="3" id="KW-1185">Reference proteome</keyword>
<dbReference type="InterPro" id="IPR003323">
    <property type="entry name" value="OTU_dom"/>
</dbReference>
<evidence type="ECO:0000313" key="3">
    <source>
        <dbReference type="Proteomes" id="UP000749559"/>
    </source>
</evidence>
<proteinExistence type="predicted"/>
<dbReference type="CDD" id="cd22758">
    <property type="entry name" value="OTU_232R-like"/>
    <property type="match status" value="1"/>
</dbReference>
<dbReference type="Pfam" id="PF02338">
    <property type="entry name" value="OTU"/>
    <property type="match status" value="1"/>
</dbReference>
<dbReference type="SUPFAM" id="SSF54001">
    <property type="entry name" value="Cysteine proteinases"/>
    <property type="match status" value="1"/>
</dbReference>
<dbReference type="OrthoDB" id="6059359at2759"/>
<gene>
    <name evidence="2" type="ORF">OFUS_LOCUS23283</name>
</gene>
<dbReference type="PROSITE" id="PS50802">
    <property type="entry name" value="OTU"/>
    <property type="match status" value="1"/>
</dbReference>
<feature type="region of interest" description="Disordered" evidence="1">
    <location>
        <begin position="109"/>
        <end position="128"/>
    </location>
</feature>
<evidence type="ECO:0000313" key="2">
    <source>
        <dbReference type="EMBL" id="CAH1799249.1"/>
    </source>
</evidence>
<protein>
    <submittedName>
        <fullName evidence="2">Uncharacterized protein</fullName>
    </submittedName>
</protein>
<organism evidence="2 3">
    <name type="scientific">Owenia fusiformis</name>
    <name type="common">Polychaete worm</name>
    <dbReference type="NCBI Taxonomy" id="6347"/>
    <lineage>
        <taxon>Eukaryota</taxon>
        <taxon>Metazoa</taxon>
        <taxon>Spiralia</taxon>
        <taxon>Lophotrochozoa</taxon>
        <taxon>Annelida</taxon>
        <taxon>Polychaeta</taxon>
        <taxon>Sedentaria</taxon>
        <taxon>Canalipalpata</taxon>
        <taxon>Sabellida</taxon>
        <taxon>Oweniida</taxon>
        <taxon>Oweniidae</taxon>
        <taxon>Owenia</taxon>
    </lineage>
</organism>
<dbReference type="InterPro" id="IPR038765">
    <property type="entry name" value="Papain-like_cys_pep_sf"/>
</dbReference>
<dbReference type="Gene3D" id="3.90.70.80">
    <property type="match status" value="1"/>
</dbReference>
<dbReference type="GO" id="GO:0004843">
    <property type="term" value="F:cysteine-type deubiquitinase activity"/>
    <property type="evidence" value="ECO:0007669"/>
    <property type="project" value="TreeGrafter"/>
</dbReference>
<dbReference type="GO" id="GO:0016579">
    <property type="term" value="P:protein deubiquitination"/>
    <property type="evidence" value="ECO:0007669"/>
    <property type="project" value="TreeGrafter"/>
</dbReference>